<evidence type="ECO:0000313" key="2">
    <source>
        <dbReference type="Proteomes" id="UP000275078"/>
    </source>
</evidence>
<accession>A0A3N4HIY9</accession>
<name>A0A3N4HIY9_ASCIM</name>
<evidence type="ECO:0000313" key="1">
    <source>
        <dbReference type="EMBL" id="RPA73902.1"/>
    </source>
</evidence>
<keyword evidence="2" id="KW-1185">Reference proteome</keyword>
<proteinExistence type="predicted"/>
<dbReference type="EMBL" id="ML119807">
    <property type="protein sequence ID" value="RPA73902.1"/>
    <property type="molecule type" value="Genomic_DNA"/>
</dbReference>
<organism evidence="1 2">
    <name type="scientific">Ascobolus immersus RN42</name>
    <dbReference type="NCBI Taxonomy" id="1160509"/>
    <lineage>
        <taxon>Eukaryota</taxon>
        <taxon>Fungi</taxon>
        <taxon>Dikarya</taxon>
        <taxon>Ascomycota</taxon>
        <taxon>Pezizomycotina</taxon>
        <taxon>Pezizomycetes</taxon>
        <taxon>Pezizales</taxon>
        <taxon>Ascobolaceae</taxon>
        <taxon>Ascobolus</taxon>
    </lineage>
</organism>
<reference evidence="1 2" key="1">
    <citation type="journal article" date="2018" name="Nat. Ecol. Evol.">
        <title>Pezizomycetes genomes reveal the molecular basis of ectomycorrhizal truffle lifestyle.</title>
        <authorList>
            <person name="Murat C."/>
            <person name="Payen T."/>
            <person name="Noel B."/>
            <person name="Kuo A."/>
            <person name="Morin E."/>
            <person name="Chen J."/>
            <person name="Kohler A."/>
            <person name="Krizsan K."/>
            <person name="Balestrini R."/>
            <person name="Da Silva C."/>
            <person name="Montanini B."/>
            <person name="Hainaut M."/>
            <person name="Levati E."/>
            <person name="Barry K.W."/>
            <person name="Belfiori B."/>
            <person name="Cichocki N."/>
            <person name="Clum A."/>
            <person name="Dockter R.B."/>
            <person name="Fauchery L."/>
            <person name="Guy J."/>
            <person name="Iotti M."/>
            <person name="Le Tacon F."/>
            <person name="Lindquist E.A."/>
            <person name="Lipzen A."/>
            <person name="Malagnac F."/>
            <person name="Mello A."/>
            <person name="Molinier V."/>
            <person name="Miyauchi S."/>
            <person name="Poulain J."/>
            <person name="Riccioni C."/>
            <person name="Rubini A."/>
            <person name="Sitrit Y."/>
            <person name="Splivallo R."/>
            <person name="Traeger S."/>
            <person name="Wang M."/>
            <person name="Zifcakova L."/>
            <person name="Wipf D."/>
            <person name="Zambonelli A."/>
            <person name="Paolocci F."/>
            <person name="Nowrousian M."/>
            <person name="Ottonello S."/>
            <person name="Baldrian P."/>
            <person name="Spatafora J.W."/>
            <person name="Henrissat B."/>
            <person name="Nagy L.G."/>
            <person name="Aury J.M."/>
            <person name="Wincker P."/>
            <person name="Grigoriev I.V."/>
            <person name="Bonfante P."/>
            <person name="Martin F.M."/>
        </authorList>
    </citation>
    <scope>NUCLEOTIDE SEQUENCE [LARGE SCALE GENOMIC DNA]</scope>
    <source>
        <strain evidence="1 2">RN42</strain>
    </source>
</reference>
<sequence length="119" mass="14099">MYPPIQLCRDGAISLDRFQNAVAKLIRCTIELYDFPVPLEERNGNETYRDKMARALADLLQLRLPAATLARIRKRNEEKEVEQFMLFDLLRVKTDFRKGRYWEGLCKLYPELADEVKFE</sequence>
<gene>
    <name evidence="1" type="ORF">BJ508DRAFT_313350</name>
</gene>
<dbReference type="AlphaFoldDB" id="A0A3N4HIY9"/>
<protein>
    <submittedName>
        <fullName evidence="1">Uncharacterized protein</fullName>
    </submittedName>
</protein>
<dbReference type="Proteomes" id="UP000275078">
    <property type="component" value="Unassembled WGS sequence"/>
</dbReference>